<organism evidence="1 2">
    <name type="scientific">Ohessyouella blattaphilus</name>
    <dbReference type="NCBI Taxonomy" id="2949333"/>
    <lineage>
        <taxon>Bacteria</taxon>
        <taxon>Bacillati</taxon>
        <taxon>Bacillota</taxon>
        <taxon>Clostridia</taxon>
        <taxon>Lachnospirales</taxon>
        <taxon>Lachnospiraceae</taxon>
        <taxon>Ohessyouella</taxon>
    </lineage>
</organism>
<proteinExistence type="predicted"/>
<evidence type="ECO:0000313" key="1">
    <source>
        <dbReference type="EMBL" id="MCP1111459.1"/>
    </source>
</evidence>
<evidence type="ECO:0000313" key="2">
    <source>
        <dbReference type="Proteomes" id="UP001523565"/>
    </source>
</evidence>
<dbReference type="Proteomes" id="UP001523565">
    <property type="component" value="Unassembled WGS sequence"/>
</dbReference>
<accession>A0ABT1EL75</accession>
<sequence length="454" mass="52896">MDIKELLKGIAVIIDDEVENPKSDIYTIKEEIKSQDIPVATYTNIPDEGIIPSLSSSAFIVFDWDYMTFPEEEVSYDPTETVMMPEALGEDNKRKLISFIRNLLSKIFVPVFIFTNQGLSEIESSLEEEGLWSKGESNRIFLKRKGDLLSADELFVEIKNWLKSMPSAYVLKEWDKVVAAAKNQLFLDMYGCSSNWVTIMWNQLKNDSIENEYEFGEFITTNMKNRISGYSFNEEFLTKEQNYNKEELIRIVEGERYVSYGDSVPKQLYTGDLYKEDDNRTYFLCVQAQCDLARVDTTRDGEIQMLCIKGTKQKHKTIVTDDIVLNENGNLVIGNDKYEIKELQDIINDSVRLKQFNKKVKEYRNKTFYNKGELLEKKNEALISCVAGEALIKFKFNYEDGRVGFYIKNYHEYKDKRIGRILPPHITKIQQKFTQYINREGTMPIPIEIFEVME</sequence>
<evidence type="ECO:0008006" key="3">
    <source>
        <dbReference type="Google" id="ProtNLM"/>
    </source>
</evidence>
<reference evidence="1 2" key="1">
    <citation type="journal article" date="2022" name="Genome Biol. Evol.">
        <title>Host diet, physiology and behaviors set the stage for Lachnospiraceae cladogenesis.</title>
        <authorList>
            <person name="Vera-Ponce De Leon A."/>
            <person name="Schneider M."/>
            <person name="Jahnes B.C."/>
            <person name="Sadowski V."/>
            <person name="Camuy-Velez L.A."/>
            <person name="Duan J."/>
            <person name="Sabree Z.L."/>
        </authorList>
    </citation>
    <scope>NUCLEOTIDE SEQUENCE [LARGE SCALE GENOMIC DNA]</scope>
    <source>
        <strain evidence="1 2">PAL227</strain>
    </source>
</reference>
<protein>
    <recommendedName>
        <fullName evidence="3">Response receiver domain-containing protein</fullName>
    </recommendedName>
</protein>
<dbReference type="RefSeq" id="WP_262070319.1">
    <property type="nucleotide sequence ID" value="NZ_JAMXOC010000036.1"/>
</dbReference>
<dbReference type="EMBL" id="JAMZFV010000036">
    <property type="protein sequence ID" value="MCP1111459.1"/>
    <property type="molecule type" value="Genomic_DNA"/>
</dbReference>
<gene>
    <name evidence="1" type="ORF">NK118_14490</name>
</gene>
<keyword evidence="2" id="KW-1185">Reference proteome</keyword>
<name>A0ABT1EL75_9FIRM</name>
<comment type="caution">
    <text evidence="1">The sequence shown here is derived from an EMBL/GenBank/DDBJ whole genome shotgun (WGS) entry which is preliminary data.</text>
</comment>